<reference evidence="2 3" key="1">
    <citation type="journal article" date="2019" name="Science">
        <title>Social genes are selection hotspots in kin groups of a soil microbe.</title>
        <authorList>
            <person name="Wielgoss S."/>
            <person name="Wolfensberger R."/>
            <person name="Sun L."/>
            <person name="Fiegna F."/>
            <person name="Velicer G.J."/>
        </authorList>
    </citation>
    <scope>NUCLEOTIDE SEQUENCE [LARGE SCALE GENOMIC DNA]</scope>
    <source>
        <strain evidence="2 3">MC3.5.9c15</strain>
    </source>
</reference>
<dbReference type="InterPro" id="IPR028974">
    <property type="entry name" value="TSP_type-3_rpt"/>
</dbReference>
<keyword evidence="1" id="KW-0732">Signal</keyword>
<accession>A0AAE6G342</accession>
<dbReference type="AlphaFoldDB" id="A0AAE6G342"/>
<dbReference type="RefSeq" id="WP_140793958.1">
    <property type="nucleotide sequence ID" value="NZ_CP017170.1"/>
</dbReference>
<sequence length="345" mass="35296">MACGLIFGSLLMAASPGFAHSSDAAGCADRQREGFKDIARWPDIAGCAGAWRIPGLHTDNPGIAPACPGLVTFDTLTPVCGRKGGDDGPKPGGAGCNVADLCASGWHVCTSDAEVMSRSSTGCKGATKAGDQALFFATRQSTNGCGVCANGTSTGPECDSDSCTPGCLQTARTSNDFFGCGNFGTEATCGPLNRFSENLCSGLEGSPWSCNAATTADDNGLCEAYTAIKTGSRFGGVLCCRDTCTDSDKDGVCDSADRCAGTVLPESLSTGSLPGMNRFADTDGDGTFNTLSSNDGEPERRFTLVDTAGCSCAQIVDALGMSQEHAQSGCSLSTLESWVSRVKEN</sequence>
<name>A0AAE6G342_MYXXA</name>
<evidence type="ECO:0000256" key="1">
    <source>
        <dbReference type="SAM" id="SignalP"/>
    </source>
</evidence>
<proteinExistence type="predicted"/>
<dbReference type="GO" id="GO:0005509">
    <property type="term" value="F:calcium ion binding"/>
    <property type="evidence" value="ECO:0007669"/>
    <property type="project" value="InterPro"/>
</dbReference>
<organism evidence="2 3">
    <name type="scientific">Myxococcus xanthus</name>
    <dbReference type="NCBI Taxonomy" id="34"/>
    <lineage>
        <taxon>Bacteria</taxon>
        <taxon>Pseudomonadati</taxon>
        <taxon>Myxococcota</taxon>
        <taxon>Myxococcia</taxon>
        <taxon>Myxococcales</taxon>
        <taxon>Cystobacterineae</taxon>
        <taxon>Myxococcaceae</taxon>
        <taxon>Myxococcus</taxon>
    </lineage>
</organism>
<evidence type="ECO:0000313" key="2">
    <source>
        <dbReference type="EMBL" id="QDE69912.1"/>
    </source>
</evidence>
<evidence type="ECO:0000313" key="3">
    <source>
        <dbReference type="Proteomes" id="UP000320179"/>
    </source>
</evidence>
<feature type="signal peptide" evidence="1">
    <location>
        <begin position="1"/>
        <end position="19"/>
    </location>
</feature>
<dbReference type="EMBL" id="CP017174">
    <property type="protein sequence ID" value="QDE69912.1"/>
    <property type="molecule type" value="Genomic_DNA"/>
</dbReference>
<protein>
    <recommendedName>
        <fullName evidence="4">Lipoprotein</fullName>
    </recommendedName>
</protein>
<evidence type="ECO:0008006" key="4">
    <source>
        <dbReference type="Google" id="ProtNLM"/>
    </source>
</evidence>
<dbReference type="SUPFAM" id="SSF103647">
    <property type="entry name" value="TSP type-3 repeat"/>
    <property type="match status" value="1"/>
</dbReference>
<feature type="chain" id="PRO_5041901969" description="Lipoprotein" evidence="1">
    <location>
        <begin position="20"/>
        <end position="345"/>
    </location>
</feature>
<dbReference type="Proteomes" id="UP000320179">
    <property type="component" value="Chromosome"/>
</dbReference>
<gene>
    <name evidence="2" type="ORF">BHS09_24660</name>
</gene>